<dbReference type="PANTHER" id="PTHR45625">
    <property type="entry name" value="PEPTIDYL-PROLYL CIS-TRANS ISOMERASE-RELATED"/>
    <property type="match status" value="1"/>
</dbReference>
<keyword evidence="5" id="KW-0732">Signal</keyword>
<keyword evidence="3 7" id="KW-0413">Isomerase</keyword>
<feature type="coiled-coil region" evidence="4">
    <location>
        <begin position="56"/>
        <end position="86"/>
    </location>
</feature>
<dbReference type="SUPFAM" id="SSF50891">
    <property type="entry name" value="Cyclophilin-like"/>
    <property type="match status" value="1"/>
</dbReference>
<keyword evidence="4" id="KW-0175">Coiled coil</keyword>
<proteinExistence type="predicted"/>
<dbReference type="EMBL" id="SJPP01000002">
    <property type="protein sequence ID" value="TWU09181.1"/>
    <property type="molecule type" value="Genomic_DNA"/>
</dbReference>
<comment type="caution">
    <text evidence="7">The sequence shown here is derived from an EMBL/GenBank/DDBJ whole genome shotgun (WGS) entry which is preliminary data.</text>
</comment>
<gene>
    <name evidence="7" type="primary">ppiB_4</name>
    <name evidence="7" type="ORF">CA54_44210</name>
</gene>
<dbReference type="Gene3D" id="1.25.40.10">
    <property type="entry name" value="Tetratricopeptide repeat domain"/>
    <property type="match status" value="1"/>
</dbReference>
<evidence type="ECO:0000313" key="7">
    <source>
        <dbReference type="EMBL" id="TWU09181.1"/>
    </source>
</evidence>
<dbReference type="InterPro" id="IPR029000">
    <property type="entry name" value="Cyclophilin-like_dom_sf"/>
</dbReference>
<dbReference type="EC" id="5.2.1.8" evidence="1"/>
<dbReference type="Gene3D" id="2.40.100.10">
    <property type="entry name" value="Cyclophilin-like"/>
    <property type="match status" value="1"/>
</dbReference>
<feature type="domain" description="PPIase cyclophilin-type" evidence="6">
    <location>
        <begin position="213"/>
        <end position="364"/>
    </location>
</feature>
<evidence type="ECO:0000256" key="5">
    <source>
        <dbReference type="SAM" id="SignalP"/>
    </source>
</evidence>
<dbReference type="CDD" id="cd00317">
    <property type="entry name" value="cyclophilin"/>
    <property type="match status" value="1"/>
</dbReference>
<reference evidence="7 8" key="1">
    <citation type="submission" date="2019-02" db="EMBL/GenBank/DDBJ databases">
        <title>Deep-cultivation of Planctomycetes and their phenomic and genomic characterization uncovers novel biology.</title>
        <authorList>
            <person name="Wiegand S."/>
            <person name="Jogler M."/>
            <person name="Boedeker C."/>
            <person name="Pinto D."/>
            <person name="Vollmers J."/>
            <person name="Rivas-Marin E."/>
            <person name="Kohn T."/>
            <person name="Peeters S.H."/>
            <person name="Heuer A."/>
            <person name="Rast P."/>
            <person name="Oberbeckmann S."/>
            <person name="Bunk B."/>
            <person name="Jeske O."/>
            <person name="Meyerdierks A."/>
            <person name="Storesund J.E."/>
            <person name="Kallscheuer N."/>
            <person name="Luecker S."/>
            <person name="Lage O.M."/>
            <person name="Pohl T."/>
            <person name="Merkel B.J."/>
            <person name="Hornburger P."/>
            <person name="Mueller R.-W."/>
            <person name="Bruemmer F."/>
            <person name="Labrenz M."/>
            <person name="Spormann A.M."/>
            <person name="Op Den Camp H."/>
            <person name="Overmann J."/>
            <person name="Amann R."/>
            <person name="Jetten M.S.M."/>
            <person name="Mascher T."/>
            <person name="Medema M.H."/>
            <person name="Devos D.P."/>
            <person name="Kaster A.-K."/>
            <person name="Ovreas L."/>
            <person name="Rohde M."/>
            <person name="Galperin M.Y."/>
            <person name="Jogler C."/>
        </authorList>
    </citation>
    <scope>NUCLEOTIDE SEQUENCE [LARGE SCALE GENOMIC DNA]</scope>
    <source>
        <strain evidence="7 8">CA54</strain>
    </source>
</reference>
<dbReference type="RefSeq" id="WP_197532675.1">
    <property type="nucleotide sequence ID" value="NZ_SJPP01000002.1"/>
</dbReference>
<dbReference type="InterPro" id="IPR011990">
    <property type="entry name" value="TPR-like_helical_dom_sf"/>
</dbReference>
<dbReference type="GO" id="GO:0003755">
    <property type="term" value="F:peptidyl-prolyl cis-trans isomerase activity"/>
    <property type="evidence" value="ECO:0007669"/>
    <property type="project" value="UniProtKB-KW"/>
</dbReference>
<feature type="chain" id="PRO_5022696612" description="peptidylprolyl isomerase" evidence="5">
    <location>
        <begin position="27"/>
        <end position="364"/>
    </location>
</feature>
<dbReference type="PROSITE" id="PS50072">
    <property type="entry name" value="CSA_PPIASE_2"/>
    <property type="match status" value="1"/>
</dbReference>
<keyword evidence="2" id="KW-0697">Rotamase</keyword>
<evidence type="ECO:0000256" key="3">
    <source>
        <dbReference type="ARBA" id="ARBA00023235"/>
    </source>
</evidence>
<evidence type="ECO:0000256" key="2">
    <source>
        <dbReference type="ARBA" id="ARBA00023110"/>
    </source>
</evidence>
<dbReference type="Pfam" id="PF00160">
    <property type="entry name" value="Pro_isomerase"/>
    <property type="match status" value="1"/>
</dbReference>
<dbReference type="InterPro" id="IPR002130">
    <property type="entry name" value="Cyclophilin-type_PPIase_dom"/>
</dbReference>
<sequence length="364" mass="41026" precursor="true">MKSRPYRYLFALLAITFMATQSPVFAQEDQAVDLKSWDKLTKRKKDIVARSQVLIKEFQKADLARKEEIKQEYEKLGEEDRALSEKLVALAPEVLKKDPGNEEAVNLLLIEYFQTNHYQQAADVADAALKADKSDALILNIGGVSHFAINNYKRAKELLTKAQEENQLIRDLGGRYLAECDEYQELWEAEQKIRAAEKKADDLPRVEFVTDKGRIVIELFENEAPNAVANFIDLVQKGYYDGIAFHRIIPNFMTQGGDPNTLDENPGNDGQGGPGYTIDCECYVPEARQHFQGSLSMAHAGRNTGGSQFFLTHLPTAHLNGKHTVFGRIIEGIDVNAGMEQGDKIKSAKVLRKREHPYKPKTNK</sequence>
<evidence type="ECO:0000259" key="6">
    <source>
        <dbReference type="PROSITE" id="PS50072"/>
    </source>
</evidence>
<evidence type="ECO:0000256" key="1">
    <source>
        <dbReference type="ARBA" id="ARBA00013194"/>
    </source>
</evidence>
<dbReference type="SUPFAM" id="SSF48452">
    <property type="entry name" value="TPR-like"/>
    <property type="match status" value="1"/>
</dbReference>
<dbReference type="Proteomes" id="UP000320735">
    <property type="component" value="Unassembled WGS sequence"/>
</dbReference>
<name>A0A5C6BCE6_9PLAN</name>
<dbReference type="PRINTS" id="PR00153">
    <property type="entry name" value="CSAPPISMRASE"/>
</dbReference>
<protein>
    <recommendedName>
        <fullName evidence="1">peptidylprolyl isomerase</fullName>
        <ecNumber evidence="1">5.2.1.8</ecNumber>
    </recommendedName>
</protein>
<accession>A0A5C6BCE6</accession>
<dbReference type="AlphaFoldDB" id="A0A5C6BCE6"/>
<dbReference type="PANTHER" id="PTHR45625:SF4">
    <property type="entry name" value="PEPTIDYLPROLYL ISOMERASE DOMAIN AND WD REPEAT-CONTAINING PROTEIN 1"/>
    <property type="match status" value="1"/>
</dbReference>
<evidence type="ECO:0000256" key="4">
    <source>
        <dbReference type="SAM" id="Coils"/>
    </source>
</evidence>
<organism evidence="7 8">
    <name type="scientific">Symmachiella macrocystis</name>
    <dbReference type="NCBI Taxonomy" id="2527985"/>
    <lineage>
        <taxon>Bacteria</taxon>
        <taxon>Pseudomonadati</taxon>
        <taxon>Planctomycetota</taxon>
        <taxon>Planctomycetia</taxon>
        <taxon>Planctomycetales</taxon>
        <taxon>Planctomycetaceae</taxon>
        <taxon>Symmachiella</taxon>
    </lineage>
</organism>
<dbReference type="InterPro" id="IPR044666">
    <property type="entry name" value="Cyclophilin_A-like"/>
</dbReference>
<keyword evidence="8" id="KW-1185">Reference proteome</keyword>
<evidence type="ECO:0000313" key="8">
    <source>
        <dbReference type="Proteomes" id="UP000320735"/>
    </source>
</evidence>
<feature type="signal peptide" evidence="5">
    <location>
        <begin position="1"/>
        <end position="26"/>
    </location>
</feature>